<organism evidence="8 9">
    <name type="scientific">Furfurilactobacillus rossiae DSM 15814</name>
    <dbReference type="NCBI Taxonomy" id="1114972"/>
    <lineage>
        <taxon>Bacteria</taxon>
        <taxon>Bacillati</taxon>
        <taxon>Bacillota</taxon>
        <taxon>Bacilli</taxon>
        <taxon>Lactobacillales</taxon>
        <taxon>Lactobacillaceae</taxon>
        <taxon>Furfurilactobacillus</taxon>
    </lineage>
</organism>
<dbReference type="GO" id="GO:0006353">
    <property type="term" value="P:DNA-templated transcription termination"/>
    <property type="evidence" value="ECO:0007669"/>
    <property type="project" value="UniProtKB-UniRule"/>
</dbReference>
<dbReference type="eggNOG" id="COG0781">
    <property type="taxonomic scope" value="Bacteria"/>
</dbReference>
<dbReference type="AlphaFoldDB" id="A0A0R1RWD2"/>
<evidence type="ECO:0000256" key="3">
    <source>
        <dbReference type="ARBA" id="ARBA00022884"/>
    </source>
</evidence>
<dbReference type="GO" id="GO:0031564">
    <property type="term" value="P:transcription antitermination"/>
    <property type="evidence" value="ECO:0007669"/>
    <property type="project" value="UniProtKB-KW"/>
</dbReference>
<keyword evidence="3 6" id="KW-0694">RNA-binding</keyword>
<reference evidence="8 9" key="1">
    <citation type="journal article" date="2015" name="Genome Announc.">
        <title>Expanding the biotechnology potential of lactobacilli through comparative genomics of 213 strains and associated genera.</title>
        <authorList>
            <person name="Sun Z."/>
            <person name="Harris H.M."/>
            <person name="McCann A."/>
            <person name="Guo C."/>
            <person name="Argimon S."/>
            <person name="Zhang W."/>
            <person name="Yang X."/>
            <person name="Jeffery I.B."/>
            <person name="Cooney J.C."/>
            <person name="Kagawa T.F."/>
            <person name="Liu W."/>
            <person name="Song Y."/>
            <person name="Salvetti E."/>
            <person name="Wrobel A."/>
            <person name="Rasinkangas P."/>
            <person name="Parkhill J."/>
            <person name="Rea M.C."/>
            <person name="O'Sullivan O."/>
            <person name="Ritari J."/>
            <person name="Douillard F.P."/>
            <person name="Paul Ross R."/>
            <person name="Yang R."/>
            <person name="Briner A.E."/>
            <person name="Felis G.E."/>
            <person name="de Vos W.M."/>
            <person name="Barrangou R."/>
            <person name="Klaenhammer T.R."/>
            <person name="Caufield P.W."/>
            <person name="Cui Y."/>
            <person name="Zhang H."/>
            <person name="O'Toole P.W."/>
        </authorList>
    </citation>
    <scope>NUCLEOTIDE SEQUENCE [LARGE SCALE GENOMIC DNA]</scope>
    <source>
        <strain evidence="8 9">DSM 15814</strain>
    </source>
</reference>
<evidence type="ECO:0000313" key="9">
    <source>
        <dbReference type="Proteomes" id="UP000051999"/>
    </source>
</evidence>
<comment type="caution">
    <text evidence="8">The sequence shown here is derived from an EMBL/GenBank/DDBJ whole genome shotgun (WGS) entry which is preliminary data.</text>
</comment>
<dbReference type="EMBL" id="AZFF01000001">
    <property type="protein sequence ID" value="KRL57336.1"/>
    <property type="molecule type" value="Genomic_DNA"/>
</dbReference>
<dbReference type="PANTHER" id="PTHR11078">
    <property type="entry name" value="N UTILIZATION SUBSTANCE PROTEIN B-RELATED"/>
    <property type="match status" value="1"/>
</dbReference>
<name>A0A0R1RWD2_9LACO</name>
<evidence type="ECO:0000256" key="6">
    <source>
        <dbReference type="HAMAP-Rule" id="MF_00073"/>
    </source>
</evidence>
<keyword evidence="4 6" id="KW-0805">Transcription regulation</keyword>
<evidence type="ECO:0000259" key="7">
    <source>
        <dbReference type="Pfam" id="PF01029"/>
    </source>
</evidence>
<dbReference type="InterPro" id="IPR035926">
    <property type="entry name" value="NusB-like_sf"/>
</dbReference>
<dbReference type="SUPFAM" id="SSF48013">
    <property type="entry name" value="NusB-like"/>
    <property type="match status" value="1"/>
</dbReference>
<dbReference type="RefSeq" id="WP_017261762.1">
    <property type="nucleotide sequence ID" value="NZ_AUAW01000001.1"/>
</dbReference>
<comment type="function">
    <text evidence="6">Involved in transcription antitermination. Required for transcription of ribosomal RNA (rRNA) genes. Binds specifically to the boxA antiterminator sequence of the ribosomal RNA (rrn) operons.</text>
</comment>
<dbReference type="GO" id="GO:0003723">
    <property type="term" value="F:RNA binding"/>
    <property type="evidence" value="ECO:0007669"/>
    <property type="project" value="UniProtKB-UniRule"/>
</dbReference>
<evidence type="ECO:0000256" key="2">
    <source>
        <dbReference type="ARBA" id="ARBA00022814"/>
    </source>
</evidence>
<dbReference type="Proteomes" id="UP000051999">
    <property type="component" value="Unassembled WGS sequence"/>
</dbReference>
<dbReference type="InterPro" id="IPR011605">
    <property type="entry name" value="NusB_fam"/>
</dbReference>
<evidence type="ECO:0000313" key="8">
    <source>
        <dbReference type="EMBL" id="KRL57336.1"/>
    </source>
</evidence>
<dbReference type="GO" id="GO:0005829">
    <property type="term" value="C:cytosol"/>
    <property type="evidence" value="ECO:0007669"/>
    <property type="project" value="TreeGrafter"/>
</dbReference>
<dbReference type="OrthoDB" id="9811381at2"/>
<dbReference type="STRING" id="1114972.FD35_GL000349"/>
<evidence type="ECO:0000256" key="5">
    <source>
        <dbReference type="ARBA" id="ARBA00023163"/>
    </source>
</evidence>
<proteinExistence type="inferred from homology"/>
<feature type="domain" description="NusB/RsmB/TIM44" evidence="7">
    <location>
        <begin position="6"/>
        <end position="133"/>
    </location>
</feature>
<gene>
    <name evidence="6" type="primary">nusB</name>
    <name evidence="8" type="ORF">FD35_GL000349</name>
</gene>
<dbReference type="HAMAP" id="MF_00073">
    <property type="entry name" value="NusB"/>
    <property type="match status" value="1"/>
</dbReference>
<dbReference type="NCBIfam" id="NF001223">
    <property type="entry name" value="PRK00202.1-1"/>
    <property type="match status" value="1"/>
</dbReference>
<comment type="similarity">
    <text evidence="1 6">Belongs to the NusB family.</text>
</comment>
<evidence type="ECO:0000256" key="4">
    <source>
        <dbReference type="ARBA" id="ARBA00023015"/>
    </source>
</evidence>
<dbReference type="Gene3D" id="1.10.940.10">
    <property type="entry name" value="NusB-like"/>
    <property type="match status" value="1"/>
</dbReference>
<dbReference type="InterPro" id="IPR006027">
    <property type="entry name" value="NusB_RsmB_TIM44"/>
</dbReference>
<evidence type="ECO:0000256" key="1">
    <source>
        <dbReference type="ARBA" id="ARBA00005952"/>
    </source>
</evidence>
<protein>
    <recommendedName>
        <fullName evidence="6">Transcription antitermination protein NusB</fullName>
    </recommendedName>
    <alternativeName>
        <fullName evidence="6">Antitermination factor NusB</fullName>
    </alternativeName>
</protein>
<accession>A0A0R1RWD2</accession>
<keyword evidence="2 6" id="KW-0889">Transcription antitermination</keyword>
<keyword evidence="5 6" id="KW-0804">Transcription</keyword>
<dbReference type="PATRIC" id="fig|1114972.6.peg.349"/>
<sequence>MSLNRHQIRKIAFQVLFAKHMNADANVEDLYRQLIPSQSDQPTVVPEYLVTLVNGVTEKEAELDEQISPLLANKWSISRLANPDLIILRLGLYEMEYSAEVPTRVALNEALELAKEFSDDNSRRFINGVLSKLFDKADASSAE</sequence>
<dbReference type="NCBIfam" id="TIGR01951">
    <property type="entry name" value="nusB"/>
    <property type="match status" value="1"/>
</dbReference>
<dbReference type="Pfam" id="PF01029">
    <property type="entry name" value="NusB"/>
    <property type="match status" value="1"/>
</dbReference>
<keyword evidence="9" id="KW-1185">Reference proteome</keyword>
<dbReference type="PANTHER" id="PTHR11078:SF3">
    <property type="entry name" value="ANTITERMINATION NUSB DOMAIN-CONTAINING PROTEIN"/>
    <property type="match status" value="1"/>
</dbReference>